<dbReference type="PANTHER" id="PTHR42695">
    <property type="entry name" value="GLUTAMINE AMIDOTRANSFERASE YLR126C-RELATED"/>
    <property type="match status" value="1"/>
</dbReference>
<dbReference type="AlphaFoldDB" id="A0A9D4UUT8"/>
<dbReference type="CDD" id="cd01741">
    <property type="entry name" value="GATase1_1"/>
    <property type="match status" value="1"/>
</dbReference>
<protein>
    <recommendedName>
        <fullName evidence="2">Glutamine amidotransferase domain-containing protein</fullName>
    </recommendedName>
</protein>
<dbReference type="SUPFAM" id="SSF52317">
    <property type="entry name" value="Class I glutamine amidotransferase-like"/>
    <property type="match status" value="1"/>
</dbReference>
<dbReference type="Gene3D" id="3.40.50.880">
    <property type="match status" value="1"/>
</dbReference>
<keyword evidence="4" id="KW-1185">Reference proteome</keyword>
<dbReference type="InterPro" id="IPR017926">
    <property type="entry name" value="GATASE"/>
</dbReference>
<evidence type="ECO:0000256" key="1">
    <source>
        <dbReference type="ARBA" id="ARBA00011083"/>
    </source>
</evidence>
<dbReference type="InterPro" id="IPR044992">
    <property type="entry name" value="ChyE-like"/>
</dbReference>
<dbReference type="GO" id="GO:0005829">
    <property type="term" value="C:cytosol"/>
    <property type="evidence" value="ECO:0007669"/>
    <property type="project" value="TreeGrafter"/>
</dbReference>
<proteinExistence type="inferred from homology"/>
<dbReference type="InterPro" id="IPR029062">
    <property type="entry name" value="Class_I_gatase-like"/>
</dbReference>
<evidence type="ECO:0000259" key="2">
    <source>
        <dbReference type="Pfam" id="PF00117"/>
    </source>
</evidence>
<reference evidence="3" key="1">
    <citation type="submission" date="2021-01" db="EMBL/GenBank/DDBJ databases">
        <title>Adiantum capillus-veneris genome.</title>
        <authorList>
            <person name="Fang Y."/>
            <person name="Liao Q."/>
        </authorList>
    </citation>
    <scope>NUCLEOTIDE SEQUENCE</scope>
    <source>
        <strain evidence="3">H3</strain>
        <tissue evidence="3">Leaf</tissue>
    </source>
</reference>
<sequence length="323" mass="35950">MGLHVLTAAVEPTDCIQLLHTYNSMGLQVPTCSVDPTKHRKFAILLSGHASEYIRKTYGGVAVLIKNMLSDDGETWDTFHIVDGVFPSDEDLYKYEGFIITGSFEDSHGSKPWVLRLCEVVRKAYKMKKRLLGICFGHQVICRALGGRTGRATHGWELGVKNIQLADAMWLKSYAHQLPSSLNILEAHQDEVFELPPGGEVLASSKTTCVEIFAMGNQVLGVQGHPEFTEDIAFDILDTYAKKHGIPEGVVARAKLTLQVSKADSQILRRMCKSFIKATSCQMQTVDFSQMSIETAYAARKGFECYSLDSKLEHELRSAICRQ</sequence>
<name>A0A9D4UUT8_ADICA</name>
<dbReference type="Pfam" id="PF00117">
    <property type="entry name" value="GATase"/>
    <property type="match status" value="1"/>
</dbReference>
<comment type="similarity">
    <text evidence="1">Belongs to the peptidase C26 family.</text>
</comment>
<accession>A0A9D4UUT8</accession>
<organism evidence="3 4">
    <name type="scientific">Adiantum capillus-veneris</name>
    <name type="common">Maidenhair fern</name>
    <dbReference type="NCBI Taxonomy" id="13818"/>
    <lineage>
        <taxon>Eukaryota</taxon>
        <taxon>Viridiplantae</taxon>
        <taxon>Streptophyta</taxon>
        <taxon>Embryophyta</taxon>
        <taxon>Tracheophyta</taxon>
        <taxon>Polypodiopsida</taxon>
        <taxon>Polypodiidae</taxon>
        <taxon>Polypodiales</taxon>
        <taxon>Pteridineae</taxon>
        <taxon>Pteridaceae</taxon>
        <taxon>Vittarioideae</taxon>
        <taxon>Adiantum</taxon>
    </lineage>
</organism>
<dbReference type="Proteomes" id="UP000886520">
    <property type="component" value="Chromosome 11"/>
</dbReference>
<dbReference type="OrthoDB" id="92161at2759"/>
<dbReference type="PANTHER" id="PTHR42695:SF5">
    <property type="entry name" value="GLUTAMINE AMIDOTRANSFERASE YLR126C-RELATED"/>
    <property type="match status" value="1"/>
</dbReference>
<feature type="domain" description="Glutamine amidotransferase" evidence="2">
    <location>
        <begin position="92"/>
        <end position="229"/>
    </location>
</feature>
<evidence type="ECO:0000313" key="4">
    <source>
        <dbReference type="Proteomes" id="UP000886520"/>
    </source>
</evidence>
<dbReference type="PROSITE" id="PS51273">
    <property type="entry name" value="GATASE_TYPE_1"/>
    <property type="match status" value="1"/>
</dbReference>
<dbReference type="EMBL" id="JABFUD020000011">
    <property type="protein sequence ID" value="KAI5073803.1"/>
    <property type="molecule type" value="Genomic_DNA"/>
</dbReference>
<comment type="caution">
    <text evidence="3">The sequence shown here is derived from an EMBL/GenBank/DDBJ whole genome shotgun (WGS) entry which is preliminary data.</text>
</comment>
<evidence type="ECO:0000313" key="3">
    <source>
        <dbReference type="EMBL" id="KAI5073803.1"/>
    </source>
</evidence>
<gene>
    <name evidence="3" type="ORF">GOP47_0011816</name>
</gene>